<evidence type="ECO:0000313" key="2">
    <source>
        <dbReference type="Proteomes" id="UP000324222"/>
    </source>
</evidence>
<reference evidence="1 2" key="1">
    <citation type="submission" date="2019-05" db="EMBL/GenBank/DDBJ databases">
        <title>Another draft genome of Portunus trituberculatus and its Hox gene families provides insights of decapod evolution.</title>
        <authorList>
            <person name="Jeong J.-H."/>
            <person name="Song I."/>
            <person name="Kim S."/>
            <person name="Choi T."/>
            <person name="Kim D."/>
            <person name="Ryu S."/>
            <person name="Kim W."/>
        </authorList>
    </citation>
    <scope>NUCLEOTIDE SEQUENCE [LARGE SCALE GENOMIC DNA]</scope>
    <source>
        <tissue evidence="1">Muscle</tissue>
    </source>
</reference>
<keyword evidence="2" id="KW-1185">Reference proteome</keyword>
<evidence type="ECO:0000313" key="1">
    <source>
        <dbReference type="EMBL" id="MPC81632.1"/>
    </source>
</evidence>
<dbReference type="AlphaFoldDB" id="A0A5B7ICT1"/>
<proteinExistence type="predicted"/>
<accession>A0A5B7ICT1</accession>
<dbReference type="EMBL" id="VSRR010057527">
    <property type="protein sequence ID" value="MPC81632.1"/>
    <property type="molecule type" value="Genomic_DNA"/>
</dbReference>
<comment type="caution">
    <text evidence="1">The sequence shown here is derived from an EMBL/GenBank/DDBJ whole genome shotgun (WGS) entry which is preliminary data.</text>
</comment>
<organism evidence="1 2">
    <name type="scientific">Portunus trituberculatus</name>
    <name type="common">Swimming crab</name>
    <name type="synonym">Neptunus trituberculatus</name>
    <dbReference type="NCBI Taxonomy" id="210409"/>
    <lineage>
        <taxon>Eukaryota</taxon>
        <taxon>Metazoa</taxon>
        <taxon>Ecdysozoa</taxon>
        <taxon>Arthropoda</taxon>
        <taxon>Crustacea</taxon>
        <taxon>Multicrustacea</taxon>
        <taxon>Malacostraca</taxon>
        <taxon>Eumalacostraca</taxon>
        <taxon>Eucarida</taxon>
        <taxon>Decapoda</taxon>
        <taxon>Pleocyemata</taxon>
        <taxon>Brachyura</taxon>
        <taxon>Eubrachyura</taxon>
        <taxon>Portunoidea</taxon>
        <taxon>Portunidae</taxon>
        <taxon>Portuninae</taxon>
        <taxon>Portunus</taxon>
    </lineage>
</organism>
<dbReference type="Proteomes" id="UP000324222">
    <property type="component" value="Unassembled WGS sequence"/>
</dbReference>
<sequence>MVTGIVRCGEAGLSVPPVLWVFTATRAATTEAPHVAHTPLRRDRSRATACRSVREPLARVAHHGCLRGDTINSGGQA</sequence>
<gene>
    <name evidence="1" type="ORF">E2C01_076260</name>
</gene>
<protein>
    <submittedName>
        <fullName evidence="1">Uncharacterized protein</fullName>
    </submittedName>
</protein>
<name>A0A5B7ICT1_PORTR</name>